<evidence type="ECO:0000313" key="5">
    <source>
        <dbReference type="Proteomes" id="UP000220102"/>
    </source>
</evidence>
<dbReference type="OrthoDB" id="1492850at2"/>
<dbReference type="PRINTS" id="PR00320">
    <property type="entry name" value="GPROTEINBRPT"/>
</dbReference>
<sequence>MDAVVGPRMRECPSFILTYIFSSSRAEIMTLIRTLSLFLALSLLPLAQVWAQSHSDVTVSEEEIEERVRSAPRGNAANNIAHFSPDGSRITTMTPGGTFAIRDLETKDILQSFPGQSRYTYEATWSPDGSMLASSSVDGTVHLWDVDSGQRVAVLDQFSNGSPTMGGGITEARFSPDGRYLAVLQRYTPGRVAVWDMQEEAEVMRVERSGKVYGMAWGEEGQQIYTAEEDGAMYSWSFPAGKEVDRWKVQDDYLFDIDVAGSRIVVGGRSGVLHVLNIDDGRIIQRLRQGSFVNRAAIVPNSPFVAGVSSDGMLKVWNSDTGALHFQRFAHNANAYSVTVSPDHRTLATVGQDRYVRLWDVETGALLGTIGGTETR</sequence>
<dbReference type="InterPro" id="IPR011659">
    <property type="entry name" value="WD40"/>
</dbReference>
<dbReference type="PANTHER" id="PTHR44019">
    <property type="entry name" value="WD REPEAT-CONTAINING PROTEIN 55"/>
    <property type="match status" value="1"/>
</dbReference>
<keyword evidence="5" id="KW-1185">Reference proteome</keyword>
<dbReference type="InterPro" id="IPR020472">
    <property type="entry name" value="WD40_PAC1"/>
</dbReference>
<feature type="repeat" description="WD" evidence="3">
    <location>
        <begin position="113"/>
        <end position="154"/>
    </location>
</feature>
<dbReference type="SMART" id="SM00320">
    <property type="entry name" value="WD40"/>
    <property type="match status" value="6"/>
</dbReference>
<dbReference type="PANTHER" id="PTHR44019:SF8">
    <property type="entry name" value="POC1 CENTRIOLAR PROTEIN HOMOLOG"/>
    <property type="match status" value="1"/>
</dbReference>
<keyword evidence="2" id="KW-0677">Repeat</keyword>
<evidence type="ECO:0000256" key="1">
    <source>
        <dbReference type="ARBA" id="ARBA00022574"/>
    </source>
</evidence>
<keyword evidence="1 3" id="KW-0853">WD repeat</keyword>
<dbReference type="InterPro" id="IPR011047">
    <property type="entry name" value="Quinoprotein_ADH-like_sf"/>
</dbReference>
<dbReference type="Pfam" id="PF07676">
    <property type="entry name" value="PD40"/>
    <property type="match status" value="1"/>
</dbReference>
<dbReference type="InterPro" id="IPR001680">
    <property type="entry name" value="WD40_rpt"/>
</dbReference>
<feature type="repeat" description="WD" evidence="3">
    <location>
        <begin position="328"/>
        <end position="369"/>
    </location>
</feature>
<dbReference type="InterPro" id="IPR015943">
    <property type="entry name" value="WD40/YVTN_repeat-like_dom_sf"/>
</dbReference>
<name>A0A2A8CWC0_9BACT</name>
<dbReference type="PROSITE" id="PS00678">
    <property type="entry name" value="WD_REPEATS_1"/>
    <property type="match status" value="2"/>
</dbReference>
<dbReference type="InterPro" id="IPR019775">
    <property type="entry name" value="WD40_repeat_CS"/>
</dbReference>
<organism evidence="4 5">
    <name type="scientific">Longibacter salinarum</name>
    <dbReference type="NCBI Taxonomy" id="1850348"/>
    <lineage>
        <taxon>Bacteria</taxon>
        <taxon>Pseudomonadati</taxon>
        <taxon>Rhodothermota</taxon>
        <taxon>Rhodothermia</taxon>
        <taxon>Rhodothermales</taxon>
        <taxon>Salisaetaceae</taxon>
        <taxon>Longibacter</taxon>
    </lineage>
</organism>
<evidence type="ECO:0000256" key="3">
    <source>
        <dbReference type="PROSITE-ProRule" id="PRU00221"/>
    </source>
</evidence>
<dbReference type="Pfam" id="PF00400">
    <property type="entry name" value="WD40"/>
    <property type="match status" value="3"/>
</dbReference>
<dbReference type="PROSITE" id="PS50082">
    <property type="entry name" value="WD_REPEATS_2"/>
    <property type="match status" value="2"/>
</dbReference>
<comment type="caution">
    <text evidence="4">The sequence shown here is derived from an EMBL/GenBank/DDBJ whole genome shotgun (WGS) entry which is preliminary data.</text>
</comment>
<protein>
    <submittedName>
        <fullName evidence="4">Uncharacterized protein</fullName>
    </submittedName>
</protein>
<dbReference type="PROSITE" id="PS50294">
    <property type="entry name" value="WD_REPEATS_REGION"/>
    <property type="match status" value="2"/>
</dbReference>
<reference evidence="4 5" key="1">
    <citation type="submission" date="2017-10" db="EMBL/GenBank/DDBJ databases">
        <title>Draft genome of Longibacter Salinarum.</title>
        <authorList>
            <person name="Goh K.M."/>
            <person name="Shamsir M.S."/>
            <person name="Lim S.W."/>
        </authorList>
    </citation>
    <scope>NUCLEOTIDE SEQUENCE [LARGE SCALE GENOMIC DNA]</scope>
    <source>
        <strain evidence="4 5">KCTC 52045</strain>
    </source>
</reference>
<dbReference type="InterPro" id="IPR050505">
    <property type="entry name" value="WDR55/POC1"/>
</dbReference>
<dbReference type="Proteomes" id="UP000220102">
    <property type="component" value="Unassembled WGS sequence"/>
</dbReference>
<dbReference type="SUPFAM" id="SSF50998">
    <property type="entry name" value="Quinoprotein alcohol dehydrogenase-like"/>
    <property type="match status" value="1"/>
</dbReference>
<proteinExistence type="predicted"/>
<evidence type="ECO:0000313" key="4">
    <source>
        <dbReference type="EMBL" id="PEN13039.1"/>
    </source>
</evidence>
<evidence type="ECO:0000256" key="2">
    <source>
        <dbReference type="ARBA" id="ARBA00022737"/>
    </source>
</evidence>
<dbReference type="Gene3D" id="2.130.10.10">
    <property type="entry name" value="YVTN repeat-like/Quinoprotein amine dehydrogenase"/>
    <property type="match status" value="2"/>
</dbReference>
<gene>
    <name evidence="4" type="ORF">CRI94_10310</name>
</gene>
<dbReference type="EMBL" id="PDEQ01000005">
    <property type="protein sequence ID" value="PEN13039.1"/>
    <property type="molecule type" value="Genomic_DNA"/>
</dbReference>
<accession>A0A2A8CWC0</accession>
<dbReference type="AlphaFoldDB" id="A0A2A8CWC0"/>